<dbReference type="AlphaFoldDB" id="K6DAG3"/>
<protein>
    <submittedName>
        <fullName evidence="2">Uncharacterized protein</fullName>
    </submittedName>
</protein>
<keyword evidence="1" id="KW-0812">Transmembrane</keyword>
<proteinExistence type="predicted"/>
<evidence type="ECO:0000256" key="1">
    <source>
        <dbReference type="SAM" id="Phobius"/>
    </source>
</evidence>
<comment type="caution">
    <text evidence="2">The sequence shown here is derived from an EMBL/GenBank/DDBJ whole genome shotgun (WGS) entry which is preliminary data.</text>
</comment>
<dbReference type="EMBL" id="AJLS01000136">
    <property type="protein sequence ID" value="EKN65314.1"/>
    <property type="molecule type" value="Genomic_DNA"/>
</dbReference>
<keyword evidence="1" id="KW-0472">Membrane</keyword>
<keyword evidence="1" id="KW-1133">Transmembrane helix</keyword>
<organism evidence="2 3">
    <name type="scientific">Neobacillus bataviensis LMG 21833</name>
    <dbReference type="NCBI Taxonomy" id="1117379"/>
    <lineage>
        <taxon>Bacteria</taxon>
        <taxon>Bacillati</taxon>
        <taxon>Bacillota</taxon>
        <taxon>Bacilli</taxon>
        <taxon>Bacillales</taxon>
        <taxon>Bacillaceae</taxon>
        <taxon>Neobacillus</taxon>
    </lineage>
</organism>
<dbReference type="OrthoDB" id="2449392at2"/>
<dbReference type="PATRIC" id="fig|1117379.3.peg.4353"/>
<feature type="transmembrane region" description="Helical" evidence="1">
    <location>
        <begin position="59"/>
        <end position="79"/>
    </location>
</feature>
<name>K6DAG3_9BACI</name>
<dbReference type="eggNOG" id="ENOG5033FAK">
    <property type="taxonomic scope" value="Bacteria"/>
</dbReference>
<sequence>MILLRRKEVDEEHSVKLVAYTIILFISSFFAPFVIVASYQSMVYFSRSYWFFSTPFSAYITFMGGMLFIAAIMTIYLIFRQRENARKLKWITGILLLISIPVFILSLTNYYYMDDKGIYYNGLTGIEEKEYKWNDMAKVHIIYRNHQGSTGFYQYKFEMTDGSKIILPFNDKLSENKFRIEAKIKELKIPVHNNFKNPIVD</sequence>
<evidence type="ECO:0000313" key="3">
    <source>
        <dbReference type="Proteomes" id="UP000006316"/>
    </source>
</evidence>
<dbReference type="RefSeq" id="WP_007087192.1">
    <property type="nucleotide sequence ID" value="NZ_AJLS01000136.1"/>
</dbReference>
<feature type="transmembrane region" description="Helical" evidence="1">
    <location>
        <begin position="20"/>
        <end position="39"/>
    </location>
</feature>
<reference evidence="2 3" key="1">
    <citation type="journal article" date="2012" name="Front. Microbiol.">
        <title>Redundancy and modularity in membrane-associated dissimilatory nitrate reduction in Bacillus.</title>
        <authorList>
            <person name="Heylen K."/>
            <person name="Keltjens J."/>
        </authorList>
    </citation>
    <scope>NUCLEOTIDE SEQUENCE [LARGE SCALE GENOMIC DNA]</scope>
    <source>
        <strain evidence="3">LMG 21833T</strain>
    </source>
</reference>
<gene>
    <name evidence="2" type="ORF">BABA_21001</name>
</gene>
<accession>K6DAG3</accession>
<dbReference type="Proteomes" id="UP000006316">
    <property type="component" value="Unassembled WGS sequence"/>
</dbReference>
<keyword evidence="3" id="KW-1185">Reference proteome</keyword>
<feature type="transmembrane region" description="Helical" evidence="1">
    <location>
        <begin position="91"/>
        <end position="112"/>
    </location>
</feature>
<evidence type="ECO:0000313" key="2">
    <source>
        <dbReference type="EMBL" id="EKN65314.1"/>
    </source>
</evidence>